<dbReference type="PaxDb" id="3702-AT3G42390.1"/>
<evidence type="ECO:0000313" key="4">
    <source>
        <dbReference type="Proteomes" id="UP000006548"/>
    </source>
</evidence>
<keyword evidence="4" id="KW-1185">Reference proteome</keyword>
<dbReference type="STRING" id="3702.Q9M3F7"/>
<dbReference type="GeneID" id="823235"/>
<dbReference type="Araport" id="AT3G42390"/>
<dbReference type="Proteomes" id="UP000006548">
    <property type="component" value="Chromosome 3"/>
</dbReference>
<dbReference type="SMR" id="Q9M3F7"/>
<dbReference type="AlphaFoldDB" id="Q9M3F7"/>
<dbReference type="iPTMnet" id="Q9M3F7"/>
<dbReference type="PIR" id="T47297">
    <property type="entry name" value="T47297"/>
</dbReference>
<reference evidence="2" key="5">
    <citation type="submission" date="2016-05" db="EMBL/GenBank/DDBJ databases">
        <authorList>
            <person name="Krishnakumar V."/>
            <person name="Cheng C.-Y."/>
            <person name="Chan A.P."/>
            <person name="Schobel S."/>
            <person name="Kim M."/>
            <person name="Ferlanti E.S."/>
            <person name="Belyaeva I."/>
            <person name="Rosen B.D."/>
            <person name="Micklem G."/>
            <person name="Miller J.R."/>
            <person name="Vaughn M."/>
            <person name="Town C.D."/>
        </authorList>
    </citation>
    <scope>NUCLEOTIDE SEQUENCE</scope>
</reference>
<protein>
    <submittedName>
        <fullName evidence="3">Uncharacterized protein T14K23_100</fullName>
    </submittedName>
</protein>
<dbReference type="EMBL" id="CP002686">
    <property type="protein sequence ID" value="AEE77734.1"/>
    <property type="molecule type" value="Genomic_DNA"/>
</dbReference>
<dbReference type="RefSeq" id="NP_189825.1">
    <property type="nucleotide sequence ID" value="NM_114106.1"/>
</dbReference>
<reference evidence="2" key="4">
    <citation type="submission" date="2011-02" db="EMBL/GenBank/DDBJ databases">
        <authorList>
            <consortium name="TAIR"/>
            <person name="Swarbreck D."/>
            <person name="Lamesch P."/>
            <person name="Wilks C."/>
            <person name="Huala E."/>
        </authorList>
    </citation>
    <scope>NUCLEOTIDE SEQUENCE</scope>
</reference>
<sequence length="126" mass="14466">MASKTNALKVFILGSSRRFDSGRENITQISLINNRNHLGMFGVSVWVKQLKEEENVFEQPEVVVFDDSFTLVDESVIFTSKPESQVEGEIVADLRKSQPKDYDVIAELKKMVKDWESKKKKSLRDL</sequence>
<dbReference type="TAIR" id="AT3G42390"/>
<reference evidence="2 4" key="2">
    <citation type="journal article" date="2000" name="Nature">
        <title>Sequence and analysis of chromosome 3 of the plant Arabidopsis thaliana.</title>
        <authorList>
            <consortium name="European Union Chromosome 3 Arabidopsis Sequencing Consortium"/>
            <consortium name="Institute for Genomic Research"/>
            <consortium name="Kazusa DNA Research Institute"/>
            <person name="Salanoubat M."/>
            <person name="Lemcke K."/>
            <person name="Rieger M."/>
            <person name="Ansorge W."/>
            <person name="Unseld M."/>
            <person name="Fartmann B."/>
            <person name="Valle G."/>
            <person name="Blocker H."/>
            <person name="Perez-Alonso M."/>
            <person name="Obermaier B."/>
            <person name="Delseny M."/>
            <person name="Boutry M."/>
            <person name="Grivell L.A."/>
            <person name="Mache R."/>
            <person name="Puigdomenech P."/>
            <person name="De Simone V."/>
            <person name="Choisne N."/>
            <person name="Artiguenave F."/>
            <person name="Robert C."/>
            <person name="Brottier P."/>
            <person name="Wincker P."/>
            <person name="Cattolico L."/>
            <person name="Weissenbach J."/>
            <person name="Saurin W."/>
            <person name="Quetier F."/>
            <person name="Schafer M."/>
            <person name="Muller-Auer S."/>
            <person name="Gabel C."/>
            <person name="Fuchs M."/>
            <person name="Benes V."/>
            <person name="Wurmbach E."/>
            <person name="Drzonek H."/>
            <person name="Erfle H."/>
            <person name="Jordan N."/>
            <person name="Bangert S."/>
            <person name="Wiedelmann R."/>
            <person name="Kranz H."/>
            <person name="Voss H."/>
            <person name="Holland R."/>
            <person name="Brandt P."/>
            <person name="Nyakatura G."/>
            <person name="Vezzi A."/>
            <person name="D'Angelo M."/>
            <person name="Pallavicini A."/>
            <person name="Toppo S."/>
            <person name="Simionati B."/>
            <person name="Conrad A."/>
            <person name="Hornischer K."/>
            <person name="Kauer G."/>
            <person name="Lohnert T.H."/>
            <person name="Nordsiek G."/>
            <person name="Reichelt J."/>
            <person name="Scharfe M."/>
            <person name="Schon O."/>
            <person name="Bargues M."/>
            <person name="Terol J."/>
            <person name="Climent J."/>
            <person name="Navarro P."/>
            <person name="Collado C."/>
            <person name="Perez-Perez A."/>
            <person name="Ottenwalder B."/>
            <person name="Duchemin D."/>
            <person name="Cooke R."/>
            <person name="Laudie M."/>
            <person name="Berger-Llauro C."/>
            <person name="Purnelle B."/>
            <person name="Masuy D."/>
            <person name="de Haan M."/>
            <person name="Maarse A.C."/>
            <person name="Alcaraz J.P."/>
            <person name="Cottet A."/>
            <person name="Casacuberta E."/>
            <person name="Monfort A."/>
            <person name="Argiriou A."/>
            <person name="flores M."/>
            <person name="Liguori R."/>
            <person name="Vitale D."/>
            <person name="Mannhaupt G."/>
            <person name="Haase D."/>
            <person name="Schoof H."/>
            <person name="Rudd S."/>
            <person name="Zaccaria P."/>
            <person name="Mewes H.W."/>
            <person name="Mayer K.F."/>
            <person name="Kaul S."/>
            <person name="Town C.D."/>
            <person name="Koo H.L."/>
            <person name="Tallon L.J."/>
            <person name="Jenkins J."/>
            <person name="Rooney T."/>
            <person name="Rizzo M."/>
            <person name="Walts A."/>
            <person name="Utterback T."/>
            <person name="Fujii C.Y."/>
            <person name="Shea T.P."/>
            <person name="Creasy T.H."/>
            <person name="Haas B."/>
            <person name="Maiti R."/>
            <person name="Wu D."/>
            <person name="Peterson J."/>
            <person name="Van Aken S."/>
            <person name="Pai G."/>
            <person name="Militscher J."/>
            <person name="Sellers P."/>
            <person name="Gill J.E."/>
            <person name="Feldblyum T.V."/>
            <person name="Preuss D."/>
            <person name="Lin X."/>
            <person name="Nierman W.C."/>
            <person name="Salzberg S.L."/>
            <person name="White O."/>
            <person name="Venter J.C."/>
            <person name="Fraser C.M."/>
            <person name="Kaneko T."/>
            <person name="Nakamura Y."/>
            <person name="Sato S."/>
            <person name="Kato T."/>
            <person name="Asamizu E."/>
            <person name="Sasamoto S."/>
            <person name="Kimura T."/>
            <person name="Idesawa K."/>
            <person name="Kawashima K."/>
            <person name="Kishida Y."/>
            <person name="Kiyokawa C."/>
            <person name="Kohara M."/>
            <person name="Matsumoto M."/>
            <person name="Matsuno A."/>
            <person name="Muraki A."/>
            <person name="Nakayama S."/>
            <person name="Nakazaki N."/>
            <person name="Shinpo S."/>
            <person name="Takeuchi C."/>
            <person name="Wada T."/>
            <person name="Watanabe A."/>
            <person name="Yamada M."/>
            <person name="Yasuda M."/>
            <person name="Tabata S."/>
        </authorList>
    </citation>
    <scope>NUCLEOTIDE SEQUENCE [LARGE SCALE GENOMIC DNA]</scope>
    <source>
        <strain evidence="4">cv. Columbia</strain>
    </source>
</reference>
<evidence type="ECO:0000313" key="3">
    <source>
        <dbReference type="EMBL" id="CAB87731.1"/>
    </source>
</evidence>
<reference evidence="4" key="6">
    <citation type="journal article" date="2017" name="Plant J.">
        <title>Araport11: a complete reannotation of the Arabidopsis thaliana reference genome.</title>
        <authorList>
            <person name="Cheng C.Y."/>
            <person name="Krishnakumar V."/>
            <person name="Chan A.P."/>
            <person name="Thibaud-Nissen F."/>
            <person name="Schobel S."/>
            <person name="Town C.D."/>
        </authorList>
    </citation>
    <scope>GENOME REANNOTATION</scope>
    <source>
        <strain evidence="4">cv. Columbia</strain>
    </source>
</reference>
<accession>Q9M3F7</accession>
<name>Q9M3F7_ARATH</name>
<evidence type="ECO:0000313" key="1">
    <source>
        <dbReference type="Araport" id="AT3G42390"/>
    </source>
</evidence>
<dbReference type="EMBL" id="AL132909">
    <property type="protein sequence ID" value="CAB87731.1"/>
    <property type="molecule type" value="Genomic_DNA"/>
</dbReference>
<evidence type="ECO:0000313" key="2">
    <source>
        <dbReference type="EMBL" id="AEE77734.1"/>
    </source>
</evidence>
<reference evidence="3" key="3">
    <citation type="submission" date="2000-04" db="EMBL/GenBank/DDBJ databases">
        <authorList>
            <person name="EU Arabidopsis sequencing project"/>
        </authorList>
    </citation>
    <scope>NUCLEOTIDE SEQUENCE</scope>
</reference>
<organism evidence="3">
    <name type="scientific">Arabidopsis thaliana</name>
    <name type="common">Mouse-ear cress</name>
    <dbReference type="NCBI Taxonomy" id="3702"/>
    <lineage>
        <taxon>Eukaryota</taxon>
        <taxon>Viridiplantae</taxon>
        <taxon>Streptophyta</taxon>
        <taxon>Embryophyta</taxon>
        <taxon>Tracheophyta</taxon>
        <taxon>Spermatophyta</taxon>
        <taxon>Magnoliopsida</taxon>
        <taxon>eudicotyledons</taxon>
        <taxon>Gunneridae</taxon>
        <taxon>Pentapetalae</taxon>
        <taxon>rosids</taxon>
        <taxon>malvids</taxon>
        <taxon>Brassicales</taxon>
        <taxon>Brassicaceae</taxon>
        <taxon>Camelineae</taxon>
        <taxon>Arabidopsis</taxon>
    </lineage>
</organism>
<dbReference type="KEGG" id="ath:AT3G42390"/>
<gene>
    <name evidence="3" type="primary">T14K23_100</name>
    <name evidence="1 2" type="ordered locus">At3g42390</name>
</gene>
<dbReference type="HOGENOM" id="CLU_1984625_0_0_1"/>
<proteinExistence type="predicted"/>
<reference evidence="3" key="1">
    <citation type="submission" date="1999-11" db="EMBL/GenBank/DDBJ databases">
        <authorList>
            <person name="Nyakatura G."/>
            <person name="Fartmann B."/>
            <person name="Dauner D."/>
            <person name="Sterr W."/>
            <person name="Holland R."/>
            <person name="Weichselgartner M."/>
            <person name="Mewes H.W."/>
            <person name="Rudd S."/>
            <person name="Lemcke K."/>
            <person name="Mayer K.F.X."/>
            <person name="Quetier F."/>
            <person name="Salanoubat M."/>
        </authorList>
    </citation>
    <scope>NUCLEOTIDE SEQUENCE</scope>
</reference>